<feature type="domain" description="Thioredoxin" evidence="6">
    <location>
        <begin position="242"/>
        <end position="384"/>
    </location>
</feature>
<dbReference type="InterPro" id="IPR025380">
    <property type="entry name" value="DUF4369"/>
</dbReference>
<organism evidence="7 8">
    <name type="scientific">Fulvivirga kasyanovii</name>
    <dbReference type="NCBI Taxonomy" id="396812"/>
    <lineage>
        <taxon>Bacteria</taxon>
        <taxon>Pseudomonadati</taxon>
        <taxon>Bacteroidota</taxon>
        <taxon>Cytophagia</taxon>
        <taxon>Cytophagales</taxon>
        <taxon>Fulvivirgaceae</taxon>
        <taxon>Fulvivirga</taxon>
    </lineage>
</organism>
<evidence type="ECO:0000256" key="2">
    <source>
        <dbReference type="ARBA" id="ARBA00022748"/>
    </source>
</evidence>
<dbReference type="EMBL" id="SMLW01000650">
    <property type="protein sequence ID" value="MTI28006.1"/>
    <property type="molecule type" value="Genomic_DNA"/>
</dbReference>
<feature type="signal peptide" evidence="5">
    <location>
        <begin position="1"/>
        <end position="26"/>
    </location>
</feature>
<dbReference type="InterPro" id="IPR050553">
    <property type="entry name" value="Thioredoxin_ResA/DsbE_sf"/>
</dbReference>
<dbReference type="PANTHER" id="PTHR42852">
    <property type="entry name" value="THIOL:DISULFIDE INTERCHANGE PROTEIN DSBE"/>
    <property type="match status" value="1"/>
</dbReference>
<evidence type="ECO:0000313" key="7">
    <source>
        <dbReference type="EMBL" id="MTI28006.1"/>
    </source>
</evidence>
<dbReference type="InterPro" id="IPR036249">
    <property type="entry name" value="Thioredoxin-like_sf"/>
</dbReference>
<evidence type="ECO:0000256" key="5">
    <source>
        <dbReference type="SAM" id="SignalP"/>
    </source>
</evidence>
<dbReference type="Gene3D" id="3.40.30.10">
    <property type="entry name" value="Glutaredoxin"/>
    <property type="match status" value="1"/>
</dbReference>
<feature type="chain" id="PRO_5046717404" evidence="5">
    <location>
        <begin position="27"/>
        <end position="384"/>
    </location>
</feature>
<keyword evidence="8" id="KW-1185">Reference proteome</keyword>
<dbReference type="PANTHER" id="PTHR42852:SF6">
    <property type="entry name" value="THIOL:DISULFIDE INTERCHANGE PROTEIN DSBE"/>
    <property type="match status" value="1"/>
</dbReference>
<protein>
    <submittedName>
        <fullName evidence="7">AhpC/TSA family protein</fullName>
    </submittedName>
</protein>
<dbReference type="SUPFAM" id="SSF52833">
    <property type="entry name" value="Thioredoxin-like"/>
    <property type="match status" value="1"/>
</dbReference>
<sequence length="384" mass="43712">MYMNFLRIVLISVVSFWACSSNPASEQSSEDMITLSGTVGYPQSGLIILEKFNGNVPVPHDTLALNEKDYTYSEQVKVENPGYYRLNFYGKQFVPLILDKDDVVVNVDGNSQQGFYEVKGSRDHDFINEVQEMAKKFQSSEGVQSINQRFKDASQTGDESAMNALREEYLVLDAQLKEDLKAKIDSLGASLGVVEILKSGRYLDKDEHHDFFVKYADLLEKEMPDSPIAQEFIQEVEQSKKLAIGQVAPDIALPNPDGEIVKLSSLRGNYVLVDFWAKWCKPCRMENPNVVRMYNKYNDKGFEVYGVSLDRKREDWLEAIEQDQLHWTQVSDLKFWNSEAARLYNVNSIPFALLLDPEGKIIGKNLRGQALENKLEEIFSAKAE</sequence>
<comment type="caution">
    <text evidence="7">The sequence shown here is derived from an EMBL/GenBank/DDBJ whole genome shotgun (WGS) entry which is preliminary data.</text>
</comment>
<keyword evidence="5" id="KW-0732">Signal</keyword>
<dbReference type="Pfam" id="PF14289">
    <property type="entry name" value="DUF4369"/>
    <property type="match status" value="1"/>
</dbReference>
<dbReference type="CDD" id="cd02966">
    <property type="entry name" value="TlpA_like_family"/>
    <property type="match status" value="1"/>
</dbReference>
<dbReference type="InterPro" id="IPR013766">
    <property type="entry name" value="Thioredoxin_domain"/>
</dbReference>
<dbReference type="InterPro" id="IPR000866">
    <property type="entry name" value="AhpC/TSA"/>
</dbReference>
<evidence type="ECO:0000256" key="3">
    <source>
        <dbReference type="ARBA" id="ARBA00023157"/>
    </source>
</evidence>
<keyword evidence="3" id="KW-1015">Disulfide bond</keyword>
<dbReference type="Proteomes" id="UP000798808">
    <property type="component" value="Unassembled WGS sequence"/>
</dbReference>
<proteinExistence type="predicted"/>
<evidence type="ECO:0000256" key="4">
    <source>
        <dbReference type="ARBA" id="ARBA00023284"/>
    </source>
</evidence>
<keyword evidence="4" id="KW-0676">Redox-active center</keyword>
<name>A0ABW9RVC8_9BACT</name>
<comment type="subcellular location">
    <subcellularLocation>
        <location evidence="1">Cell envelope</location>
    </subcellularLocation>
</comment>
<gene>
    <name evidence="7" type="ORF">E1163_23820</name>
</gene>
<evidence type="ECO:0000259" key="6">
    <source>
        <dbReference type="PROSITE" id="PS51352"/>
    </source>
</evidence>
<accession>A0ABW9RVC8</accession>
<evidence type="ECO:0000256" key="1">
    <source>
        <dbReference type="ARBA" id="ARBA00004196"/>
    </source>
</evidence>
<dbReference type="Pfam" id="PF00578">
    <property type="entry name" value="AhpC-TSA"/>
    <property type="match status" value="1"/>
</dbReference>
<reference evidence="7 8" key="1">
    <citation type="submission" date="2019-02" db="EMBL/GenBank/DDBJ databases">
        <authorList>
            <person name="Goldberg S.R."/>
            <person name="Haltli B.A."/>
            <person name="Correa H."/>
            <person name="Russell K.G."/>
        </authorList>
    </citation>
    <scope>NUCLEOTIDE SEQUENCE [LARGE SCALE GENOMIC DNA]</scope>
    <source>
        <strain evidence="7 8">JCM 16186</strain>
    </source>
</reference>
<dbReference type="PROSITE" id="PS51352">
    <property type="entry name" value="THIOREDOXIN_2"/>
    <property type="match status" value="1"/>
</dbReference>
<evidence type="ECO:0000313" key="8">
    <source>
        <dbReference type="Proteomes" id="UP000798808"/>
    </source>
</evidence>
<keyword evidence="2" id="KW-0201">Cytochrome c-type biogenesis</keyword>